<dbReference type="GO" id="GO:0008270">
    <property type="term" value="F:zinc ion binding"/>
    <property type="evidence" value="ECO:0007669"/>
    <property type="project" value="UniProtKB-KW"/>
</dbReference>
<dbReference type="PROSITE" id="PS51805">
    <property type="entry name" value="EPHD"/>
    <property type="match status" value="1"/>
</dbReference>
<dbReference type="EMBL" id="CP092622">
    <property type="protein sequence ID" value="UMM24867.1"/>
    <property type="molecule type" value="Genomic_DNA"/>
</dbReference>
<evidence type="ECO:0000313" key="10">
    <source>
        <dbReference type="EMBL" id="UMM24867.1"/>
    </source>
</evidence>
<protein>
    <recommendedName>
        <fullName evidence="12">Protein CBR-ZFP-1</fullName>
    </recommendedName>
</protein>
<evidence type="ECO:0000256" key="1">
    <source>
        <dbReference type="ARBA" id="ARBA00022723"/>
    </source>
</evidence>
<feature type="transmembrane region" description="Helical" evidence="7">
    <location>
        <begin position="6"/>
        <end position="30"/>
    </location>
</feature>
<evidence type="ECO:0000256" key="3">
    <source>
        <dbReference type="ARBA" id="ARBA00022833"/>
    </source>
</evidence>
<dbReference type="InterPro" id="IPR034732">
    <property type="entry name" value="EPHD"/>
</dbReference>
<feature type="coiled-coil region" evidence="5">
    <location>
        <begin position="750"/>
        <end position="777"/>
    </location>
</feature>
<sequence length="1006" mass="108081">MTTQQILLILLIHVFKAIAPVTVLVSAMCAKKGSNEKTTRSEKQVHVLQLKPDSITATKKSVKQQAKSSKKAVMPKLEKKNPPTVVVVANPDGHKSIEEAVAEGLILDPAPFKIEGNLDARPPKHPKFGDELQRIIENPHSSSSETSVSSCSDECNERKRCLSSTNAQRLTHKNQSYHHRFQMVGGCCVCADDNGWVDNPLIYCDGENCEVAVHQGCYGIQEVPEGEWFCAKCTKAAGMLPGSINDETFCCQLCPFDHGALKRTDRKDGWAHVICALYIPEVRFGNVHSMEPVILSDVPLDKFQKVCYICKEADRPNDAKKGACMTCNIHKCKKSFHVTCAQRQGLLCEEGAVSRNVKYCGYCEPHLAIAKDDPAIKIIPACPPILQKLKAPEKHKKNAPTPTVLLTPPPPLPPVPKVTPMLADPLPIRPPPNQVNGISSTVEERTSGIFAPPTTFSPPLTTSSRSSVAPDPIVEKPKNSFSSGPLIPSTAQSTATTSSEKAAMANGSTLPSSSAETTVGSHCLQQLHIQSAAAAAAAGIAPQNDLNGYPGPRELSSFMLQHEIPARNTTSVASLLPPNAADFHLNGSGDEEKTVKAVLTAPLAKAKRMRDSKNDHLVDKTNKRPRANGGTRDRVADRTAAERRAAVAQSQPSTSTNGVVTAPPVPNPVEPMLNLTIPPPTHQSNGVAPPNIPPSQIPGPSTSNEAPVNGVSPSQLPHRLNTTPSFMEQLLERQWDQGSTLFISNASFDVAQLMSCLFQLKSENNRLEENLSVLRKRRDHLFALNARLAEVNTLDLARKREASLPDLPLVPKTEIHKQEHVPTSVPLPANHSSVLFEDAKPPKSHKKATVHQTPIAHPVPLTTSAVLPSSTPSAMSSANIQSARATPSTAGVPLAANPIMTAVTAANELAALSPDRVANHTQAILSMSRFMQPGMDANVAAQLQMLSTLQQGMNQSNLFSRMLTNPTMAGLASMLNGGLQQNAVVAQQQQHPLPTIPSTSATPNGK</sequence>
<evidence type="ECO:0000256" key="4">
    <source>
        <dbReference type="PROSITE-ProRule" id="PRU00146"/>
    </source>
</evidence>
<keyword evidence="7" id="KW-0472">Membrane</keyword>
<dbReference type="PROSITE" id="PS50016">
    <property type="entry name" value="ZF_PHD_2"/>
    <property type="match status" value="2"/>
</dbReference>
<dbReference type="InterPro" id="IPR049773">
    <property type="entry name" value="AF10-like_CC"/>
</dbReference>
<feature type="compositionally biased region" description="Basic and acidic residues" evidence="6">
    <location>
        <begin position="631"/>
        <end position="645"/>
    </location>
</feature>
<feature type="compositionally biased region" description="Polar residues" evidence="6">
    <location>
        <begin position="648"/>
        <end position="659"/>
    </location>
</feature>
<feature type="region of interest" description="Disordered" evidence="6">
    <location>
        <begin position="606"/>
        <end position="661"/>
    </location>
</feature>
<feature type="compositionally biased region" description="Polar residues" evidence="6">
    <location>
        <begin position="702"/>
        <end position="714"/>
    </location>
</feature>
<feature type="region of interest" description="Disordered" evidence="6">
    <location>
        <begin position="393"/>
        <end position="516"/>
    </location>
</feature>
<dbReference type="InterPro" id="IPR019787">
    <property type="entry name" value="Znf_PHD-finger"/>
</dbReference>
<feature type="compositionally biased region" description="Basic and acidic residues" evidence="6">
    <location>
        <begin position="609"/>
        <end position="622"/>
    </location>
</feature>
<proteinExistence type="predicted"/>
<dbReference type="AlphaFoldDB" id="A0AAE9EQ73"/>
<keyword evidence="1" id="KW-0479">Metal-binding</keyword>
<feature type="region of interest" description="Disordered" evidence="6">
    <location>
        <begin position="986"/>
        <end position="1006"/>
    </location>
</feature>
<dbReference type="PANTHER" id="PTHR13793">
    <property type="entry name" value="PHD FINGER PROTEINS"/>
    <property type="match status" value="1"/>
</dbReference>
<feature type="compositionally biased region" description="Polar residues" evidence="6">
    <location>
        <begin position="996"/>
        <end position="1006"/>
    </location>
</feature>
<dbReference type="SMART" id="SM00249">
    <property type="entry name" value="PHD"/>
    <property type="match status" value="2"/>
</dbReference>
<evidence type="ECO:0000256" key="6">
    <source>
        <dbReference type="SAM" id="MobiDB-lite"/>
    </source>
</evidence>
<accession>A0AAE9EQ73</accession>
<dbReference type="InterPro" id="IPR011011">
    <property type="entry name" value="Znf_FYVE_PHD"/>
</dbReference>
<dbReference type="Gene3D" id="3.30.40.10">
    <property type="entry name" value="Zinc/RING finger domain, C3HC4 (zinc finger)"/>
    <property type="match status" value="2"/>
</dbReference>
<name>A0AAE9EQ73_CAEBR</name>
<dbReference type="InterPro" id="IPR001965">
    <property type="entry name" value="Znf_PHD"/>
</dbReference>
<dbReference type="CDD" id="cd15574">
    <property type="entry name" value="PHD_AF10_AF17"/>
    <property type="match status" value="1"/>
</dbReference>
<feature type="domain" description="PHD-type" evidence="8">
    <location>
        <begin position="304"/>
        <end position="366"/>
    </location>
</feature>
<dbReference type="InterPro" id="IPR013083">
    <property type="entry name" value="Znf_RING/FYVE/PHD"/>
</dbReference>
<dbReference type="CDD" id="cd20901">
    <property type="entry name" value="CC_AF10"/>
    <property type="match status" value="1"/>
</dbReference>
<dbReference type="SUPFAM" id="SSF57903">
    <property type="entry name" value="FYVE/PHD zinc finger"/>
    <property type="match status" value="1"/>
</dbReference>
<keyword evidence="3" id="KW-0862">Zinc</keyword>
<dbReference type="Pfam" id="PF13832">
    <property type="entry name" value="zf-HC5HC2H_2"/>
    <property type="match status" value="1"/>
</dbReference>
<feature type="compositionally biased region" description="Low complexity" evidence="6">
    <location>
        <begin position="489"/>
        <end position="503"/>
    </location>
</feature>
<keyword evidence="2 4" id="KW-0863">Zinc-finger</keyword>
<feature type="compositionally biased region" description="Low complexity" evidence="6">
    <location>
        <begin position="452"/>
        <end position="467"/>
    </location>
</feature>
<feature type="compositionally biased region" description="Pro residues" evidence="6">
    <location>
        <begin position="407"/>
        <end position="417"/>
    </location>
</feature>
<feature type="compositionally biased region" description="Polar residues" evidence="6">
    <location>
        <begin position="506"/>
        <end position="516"/>
    </location>
</feature>
<organism evidence="10 11">
    <name type="scientific">Caenorhabditis briggsae</name>
    <dbReference type="NCBI Taxonomy" id="6238"/>
    <lineage>
        <taxon>Eukaryota</taxon>
        <taxon>Metazoa</taxon>
        <taxon>Ecdysozoa</taxon>
        <taxon>Nematoda</taxon>
        <taxon>Chromadorea</taxon>
        <taxon>Rhabditida</taxon>
        <taxon>Rhabditina</taxon>
        <taxon>Rhabditomorpha</taxon>
        <taxon>Rhabditoidea</taxon>
        <taxon>Rhabditidae</taxon>
        <taxon>Peloderinae</taxon>
        <taxon>Caenorhabditis</taxon>
    </lineage>
</organism>
<keyword evidence="5" id="KW-0175">Coiled coil</keyword>
<evidence type="ECO:0008006" key="12">
    <source>
        <dbReference type="Google" id="ProtNLM"/>
    </source>
</evidence>
<evidence type="ECO:0000256" key="7">
    <source>
        <dbReference type="SAM" id="Phobius"/>
    </source>
</evidence>
<reference evidence="10 11" key="1">
    <citation type="submission" date="2022-04" db="EMBL/GenBank/DDBJ databases">
        <title>Chromosome-level reference genomes for two strains of Caenorhabditis briggsae: an improved platform for comparative genomics.</title>
        <authorList>
            <person name="Stevens L."/>
            <person name="Andersen E."/>
        </authorList>
    </citation>
    <scope>NUCLEOTIDE SEQUENCE [LARGE SCALE GENOMIC DNA]</scope>
    <source>
        <strain evidence="10">VX34</strain>
        <tissue evidence="10">Whole-organism</tissue>
    </source>
</reference>
<gene>
    <name evidence="10" type="ORF">L5515_004899</name>
</gene>
<dbReference type="PANTHER" id="PTHR13793:SF164">
    <property type="entry name" value="ALHAMBRA, ISOFORM P"/>
    <property type="match status" value="1"/>
</dbReference>
<evidence type="ECO:0000256" key="2">
    <source>
        <dbReference type="ARBA" id="ARBA00022771"/>
    </source>
</evidence>
<keyword evidence="11" id="KW-1185">Reference proteome</keyword>
<dbReference type="InterPro" id="IPR050701">
    <property type="entry name" value="Histone_Mod_Regulator"/>
</dbReference>
<keyword evidence="7" id="KW-1133">Transmembrane helix</keyword>
<dbReference type="Pfam" id="PF13831">
    <property type="entry name" value="PHD_2"/>
    <property type="match status" value="1"/>
</dbReference>
<evidence type="ECO:0000256" key="5">
    <source>
        <dbReference type="SAM" id="Coils"/>
    </source>
</evidence>
<feature type="region of interest" description="Disordered" evidence="6">
    <location>
        <begin position="679"/>
        <end position="714"/>
    </location>
</feature>
<feature type="domain" description="PHD-type" evidence="9">
    <location>
        <begin position="248"/>
        <end position="367"/>
    </location>
</feature>
<dbReference type="InterPro" id="IPR049781">
    <property type="entry name" value="AF10/AF17_PHD"/>
</dbReference>
<feature type="domain" description="PHD-type" evidence="8">
    <location>
        <begin position="184"/>
        <end position="236"/>
    </location>
</feature>
<keyword evidence="7" id="KW-0812">Transmembrane</keyword>
<evidence type="ECO:0000259" key="8">
    <source>
        <dbReference type="PROSITE" id="PS50016"/>
    </source>
</evidence>
<evidence type="ECO:0000259" key="9">
    <source>
        <dbReference type="PROSITE" id="PS51805"/>
    </source>
</evidence>
<evidence type="ECO:0000313" key="11">
    <source>
        <dbReference type="Proteomes" id="UP000829354"/>
    </source>
</evidence>
<dbReference type="Proteomes" id="UP000829354">
    <property type="component" value="Chromosome III"/>
</dbReference>